<gene>
    <name evidence="1" type="ORF">M9458_002512</name>
</gene>
<proteinExistence type="predicted"/>
<dbReference type="Gene3D" id="3.30.540.10">
    <property type="entry name" value="Fructose-1,6-Bisphosphatase, subunit A, domain 1"/>
    <property type="match status" value="1"/>
</dbReference>
<reference evidence="1 2" key="1">
    <citation type="submission" date="2024-05" db="EMBL/GenBank/DDBJ databases">
        <title>Genome sequencing and assembly of Indian major carp, Cirrhinus mrigala (Hamilton, 1822).</title>
        <authorList>
            <person name="Mohindra V."/>
            <person name="Chowdhury L.M."/>
            <person name="Lal K."/>
            <person name="Jena J.K."/>
        </authorList>
    </citation>
    <scope>NUCLEOTIDE SEQUENCE [LARGE SCALE GENOMIC DNA]</scope>
    <source>
        <strain evidence="1">CM1030</strain>
        <tissue evidence="1">Blood</tissue>
    </source>
</reference>
<comment type="caution">
    <text evidence="1">The sequence shown here is derived from an EMBL/GenBank/DDBJ whole genome shotgun (WGS) entry which is preliminary data.</text>
</comment>
<feature type="non-terminal residue" evidence="1">
    <location>
        <position position="1"/>
    </location>
</feature>
<dbReference type="AlphaFoldDB" id="A0ABD0S115"/>
<protein>
    <submittedName>
        <fullName evidence="1">Uncharacterized protein</fullName>
    </submittedName>
</protein>
<keyword evidence="2" id="KW-1185">Reference proteome</keyword>
<sequence>VNSEEHANAEGEATVWTRIIPEEILAKISGGKEVPAERITVWIDPLDATQEYT</sequence>
<name>A0ABD0S115_CIRMR</name>
<organism evidence="1 2">
    <name type="scientific">Cirrhinus mrigala</name>
    <name type="common">Mrigala</name>
    <dbReference type="NCBI Taxonomy" id="683832"/>
    <lineage>
        <taxon>Eukaryota</taxon>
        <taxon>Metazoa</taxon>
        <taxon>Chordata</taxon>
        <taxon>Craniata</taxon>
        <taxon>Vertebrata</taxon>
        <taxon>Euteleostomi</taxon>
        <taxon>Actinopterygii</taxon>
        <taxon>Neopterygii</taxon>
        <taxon>Teleostei</taxon>
        <taxon>Ostariophysi</taxon>
        <taxon>Cypriniformes</taxon>
        <taxon>Cyprinidae</taxon>
        <taxon>Labeoninae</taxon>
        <taxon>Labeonini</taxon>
        <taxon>Cirrhinus</taxon>
    </lineage>
</organism>
<dbReference type="EMBL" id="JAMKFB020000001">
    <property type="protein sequence ID" value="KAL0204494.1"/>
    <property type="molecule type" value="Genomic_DNA"/>
</dbReference>
<accession>A0ABD0S115</accession>
<dbReference type="Proteomes" id="UP001529510">
    <property type="component" value="Unassembled WGS sequence"/>
</dbReference>
<evidence type="ECO:0000313" key="1">
    <source>
        <dbReference type="EMBL" id="KAL0204494.1"/>
    </source>
</evidence>
<evidence type="ECO:0000313" key="2">
    <source>
        <dbReference type="Proteomes" id="UP001529510"/>
    </source>
</evidence>
<dbReference type="SUPFAM" id="SSF56655">
    <property type="entry name" value="Carbohydrate phosphatase"/>
    <property type="match status" value="1"/>
</dbReference>
<feature type="non-terminal residue" evidence="1">
    <location>
        <position position="53"/>
    </location>
</feature>